<dbReference type="AlphaFoldDB" id="A0A1G9GK75"/>
<evidence type="ECO:0000313" key="2">
    <source>
        <dbReference type="Proteomes" id="UP000199050"/>
    </source>
</evidence>
<dbReference type="SUPFAM" id="SSF49265">
    <property type="entry name" value="Fibronectin type III"/>
    <property type="match status" value="1"/>
</dbReference>
<proteinExistence type="predicted"/>
<dbReference type="Proteomes" id="UP000199050">
    <property type="component" value="Unassembled WGS sequence"/>
</dbReference>
<evidence type="ECO:0008006" key="3">
    <source>
        <dbReference type="Google" id="ProtNLM"/>
    </source>
</evidence>
<protein>
    <recommendedName>
        <fullName evidence="3">YD repeat-containing protein</fullName>
    </recommendedName>
</protein>
<dbReference type="InterPro" id="IPR036116">
    <property type="entry name" value="FN3_sf"/>
</dbReference>
<organism evidence="1 2">
    <name type="scientific">Paenibacillus typhae</name>
    <dbReference type="NCBI Taxonomy" id="1174501"/>
    <lineage>
        <taxon>Bacteria</taxon>
        <taxon>Bacillati</taxon>
        <taxon>Bacillota</taxon>
        <taxon>Bacilli</taxon>
        <taxon>Bacillales</taxon>
        <taxon>Paenibacillaceae</taxon>
        <taxon>Paenibacillus</taxon>
    </lineage>
</organism>
<keyword evidence="2" id="KW-1185">Reference proteome</keyword>
<gene>
    <name evidence="1" type="ORF">SAMN05216192_1666</name>
</gene>
<accession>A0A1G9GK75</accession>
<dbReference type="STRING" id="1174501.SAMN05216192_1666"/>
<dbReference type="EMBL" id="FNDX01000066">
    <property type="protein sequence ID" value="SDL00905.1"/>
    <property type="molecule type" value="Genomic_DNA"/>
</dbReference>
<dbReference type="RefSeq" id="WP_090719968.1">
    <property type="nucleotide sequence ID" value="NZ_CBCSKY010000002.1"/>
</dbReference>
<dbReference type="OrthoDB" id="151636at2"/>
<name>A0A1G9GK75_9BACL</name>
<sequence>MKKLISILLVFLILSTVIVTNNVLANSDSNPSKKELKELDEIKEERTKNKKVFFDPDTKMYTEEIYTYSVHYKDQNGNWEDIDNTILASSSGNDQYTNDVLKNNYKLHLNKRSDKALKVSYRDMFVKYLALNTNKIEANINDNEFIFKNAWKSADLQYIAQNDGIKMNIILKNKTAPKKFEFEVASDNLTLVQSKEGILFKDKRNGDNVFQIPKMWVSDSSDPENLRYDRVKEEIISKNGKTIISISVDDSNLVYPLIIDPTTNLYSYGIISDGSPGAIISENLFSPIKAKNISGISIYADYVDPRSGPGEVNFELYANNNFLPERFICYASCSLPTQYPSLGAVKISNTNQTDISASQIVGALGAEFIVKGLTIYGYPYGLTSYSITVTYTTAESPPEKPLIPKNVKVEEVNSTQIKVSWDIAQSNKNYRIRDESTNSVLATTSLNYVVITRTTQNKYSLTAYDPVTYAESDKVVFVYDPSNTITYYYVNNRLDRAVNLKKNETIKYEYDLNGNLKRKYKSTP</sequence>
<reference evidence="2" key="1">
    <citation type="submission" date="2016-10" db="EMBL/GenBank/DDBJ databases">
        <authorList>
            <person name="Varghese N."/>
            <person name="Submissions S."/>
        </authorList>
    </citation>
    <scope>NUCLEOTIDE SEQUENCE [LARGE SCALE GENOMIC DNA]</scope>
    <source>
        <strain evidence="2">CGMCC 1.11012</strain>
    </source>
</reference>
<evidence type="ECO:0000313" key="1">
    <source>
        <dbReference type="EMBL" id="SDL00905.1"/>
    </source>
</evidence>